<feature type="region of interest" description="Disordered" evidence="4">
    <location>
        <begin position="51"/>
        <end position="85"/>
    </location>
</feature>
<reference evidence="7 8" key="1">
    <citation type="submission" date="2020-08" db="EMBL/GenBank/DDBJ databases">
        <title>Genomic Encyclopedia of Type Strains, Phase IV (KMG-IV): sequencing the most valuable type-strain genomes for metagenomic binning, comparative biology and taxonomic classification.</title>
        <authorList>
            <person name="Goeker M."/>
        </authorList>
    </citation>
    <scope>NUCLEOTIDE SEQUENCE [LARGE SCALE GENOMIC DNA]</scope>
    <source>
        <strain evidence="7 8">DSM 45615</strain>
    </source>
</reference>
<accession>A0A840P138</accession>
<organism evidence="7 8">
    <name type="scientific">Thermocatellispora tengchongensis</name>
    <dbReference type="NCBI Taxonomy" id="1073253"/>
    <lineage>
        <taxon>Bacteria</taxon>
        <taxon>Bacillati</taxon>
        <taxon>Actinomycetota</taxon>
        <taxon>Actinomycetes</taxon>
        <taxon>Streptosporangiales</taxon>
        <taxon>Streptosporangiaceae</taxon>
        <taxon>Thermocatellispora</taxon>
    </lineage>
</organism>
<dbReference type="EC" id="3.6.3.-" evidence="7"/>
<evidence type="ECO:0000259" key="5">
    <source>
        <dbReference type="Pfam" id="PF07726"/>
    </source>
</evidence>
<comment type="caution">
    <text evidence="7">The sequence shown here is derived from an EMBL/GenBank/DDBJ whole genome shotgun (WGS) entry which is preliminary data.</text>
</comment>
<keyword evidence="1" id="KW-0547">Nucleotide-binding</keyword>
<protein>
    <submittedName>
        <fullName evidence="7">MoxR-like ATPase</fullName>
        <ecNumber evidence="7">3.6.3.-</ecNumber>
    </submittedName>
</protein>
<dbReference type="GO" id="GO:0016887">
    <property type="term" value="F:ATP hydrolysis activity"/>
    <property type="evidence" value="ECO:0007669"/>
    <property type="project" value="InterPro"/>
</dbReference>
<evidence type="ECO:0000259" key="6">
    <source>
        <dbReference type="Pfam" id="PF17863"/>
    </source>
</evidence>
<dbReference type="PANTHER" id="PTHR42759">
    <property type="entry name" value="MOXR FAMILY PROTEIN"/>
    <property type="match status" value="1"/>
</dbReference>
<comment type="similarity">
    <text evidence="3">Belongs to the MoxR family.</text>
</comment>
<keyword evidence="8" id="KW-1185">Reference proteome</keyword>
<dbReference type="AlphaFoldDB" id="A0A840P138"/>
<evidence type="ECO:0000256" key="1">
    <source>
        <dbReference type="ARBA" id="ARBA00022741"/>
    </source>
</evidence>
<evidence type="ECO:0000256" key="2">
    <source>
        <dbReference type="ARBA" id="ARBA00022840"/>
    </source>
</evidence>
<dbReference type="Pfam" id="PF17863">
    <property type="entry name" value="AAA_lid_2"/>
    <property type="match status" value="1"/>
</dbReference>
<proteinExistence type="inferred from homology"/>
<name>A0A840P138_9ACTN</name>
<feature type="domain" description="ATPase AAA-3" evidence="5">
    <location>
        <begin position="133"/>
        <end position="263"/>
    </location>
</feature>
<gene>
    <name evidence="7" type="ORF">HNP84_000886</name>
</gene>
<dbReference type="EMBL" id="JACHGN010000002">
    <property type="protein sequence ID" value="MBB5131180.1"/>
    <property type="molecule type" value="Genomic_DNA"/>
</dbReference>
<dbReference type="SUPFAM" id="SSF81995">
    <property type="entry name" value="beta-sandwich domain of Sec23/24"/>
    <property type="match status" value="1"/>
</dbReference>
<evidence type="ECO:0000256" key="3">
    <source>
        <dbReference type="ARBA" id="ARBA00061607"/>
    </source>
</evidence>
<dbReference type="PANTHER" id="PTHR42759:SF5">
    <property type="entry name" value="METHANOL DEHYDROGENASE REGULATOR"/>
    <property type="match status" value="1"/>
</dbReference>
<dbReference type="Gene3D" id="3.40.50.300">
    <property type="entry name" value="P-loop containing nucleotide triphosphate hydrolases"/>
    <property type="match status" value="1"/>
</dbReference>
<keyword evidence="2" id="KW-0067">ATP-binding</keyword>
<dbReference type="FunFam" id="3.40.50.300:FF:000640">
    <property type="entry name" value="MoxR family ATPase"/>
    <property type="match status" value="1"/>
</dbReference>
<dbReference type="InterPro" id="IPR011703">
    <property type="entry name" value="ATPase_AAA-3"/>
</dbReference>
<dbReference type="InterPro" id="IPR027417">
    <property type="entry name" value="P-loop_NTPase"/>
</dbReference>
<dbReference type="SUPFAM" id="SSF52540">
    <property type="entry name" value="P-loop containing nucleoside triphosphate hydrolases"/>
    <property type="match status" value="1"/>
</dbReference>
<dbReference type="Pfam" id="PF07726">
    <property type="entry name" value="AAA_3"/>
    <property type="match status" value="1"/>
</dbReference>
<feature type="domain" description="ChlI/MoxR AAA lid" evidence="6">
    <location>
        <begin position="326"/>
        <end position="398"/>
    </location>
</feature>
<keyword evidence="7" id="KW-0378">Hydrolase</keyword>
<dbReference type="Proteomes" id="UP000578449">
    <property type="component" value="Unassembled WGS sequence"/>
</dbReference>
<dbReference type="GO" id="GO:0005524">
    <property type="term" value="F:ATP binding"/>
    <property type="evidence" value="ECO:0007669"/>
    <property type="project" value="UniProtKB-KW"/>
</dbReference>
<dbReference type="CDD" id="cd00009">
    <property type="entry name" value="AAA"/>
    <property type="match status" value="1"/>
</dbReference>
<dbReference type="Gene3D" id="1.10.8.80">
    <property type="entry name" value="Magnesium chelatase subunit I, C-Terminal domain"/>
    <property type="match status" value="1"/>
</dbReference>
<evidence type="ECO:0000313" key="7">
    <source>
        <dbReference type="EMBL" id="MBB5131180.1"/>
    </source>
</evidence>
<sequence length="411" mass="43940">MSSHYPDHEATHAAAGRYAADPGHGGEGVPVSYAAPQAQPQAAYAGAYQNQGYQGHPQQGQYAQQHGRHSQQAQHAQQVQQAQHAPQGAGDVAALAGQFAQRFTLLAQNIERVIRGKREAIELALVCLFAEGHLLLEDVPGTGKTTLARSIAASVDARLRRIQFTPDLLPSDITGVSIFNQATQSFEFHEGPIFANIVLGDEINRASPKTQSALLEVMEERRVTVDSASHPVPRPFLVVATQNPVDMDGTYPLPEAQLDRFLMRISVGYPDHAAEVEVLKGMPTGPQVEQLPLVARASDIAGMIDFATRIHVADPIYDYVVALVAATRTSPEIRLGASPRASLALVRAAKVKAAAAGRHYVVPEDVKALAVPVIAHRLVLTPEAELRERTGAALVSEIVAGLPVPQAFAGV</sequence>
<evidence type="ECO:0000256" key="4">
    <source>
        <dbReference type="SAM" id="MobiDB-lite"/>
    </source>
</evidence>
<dbReference type="InterPro" id="IPR050764">
    <property type="entry name" value="CbbQ/NirQ/NorQ/GpvN"/>
</dbReference>
<dbReference type="InterPro" id="IPR041628">
    <property type="entry name" value="ChlI/MoxR_AAA_lid"/>
</dbReference>
<evidence type="ECO:0000313" key="8">
    <source>
        <dbReference type="Proteomes" id="UP000578449"/>
    </source>
</evidence>